<sequence>MLIRLNVIPIKLPRTFFAELEQNILKFIWKYKRPRIAKDILKKKKGAGGIRLPDFRIYYKATVIKAIWYWHKDINIHQGNRIESPELNPHTYSQLIYDKGGKNIQWRKESPFNKWCWENWTAACKRMKLEHSLTPYTKINSTWIKDLDIRPDTTKPLEENIGQTLSDMNDSSVFPDPPLRVMTIKTKINKWDLKFLYSKGNPKQNEKTTHRMGENI</sequence>
<proteinExistence type="predicted"/>
<evidence type="ECO:0000313" key="1">
    <source>
        <dbReference type="Ensembl" id="ENSSSCP00030019327.1"/>
    </source>
</evidence>
<protein>
    <submittedName>
        <fullName evidence="1">Uncharacterized protein</fullName>
    </submittedName>
</protein>
<dbReference type="PANTHER" id="PTHR19446">
    <property type="entry name" value="REVERSE TRANSCRIPTASES"/>
    <property type="match status" value="1"/>
</dbReference>
<accession>A0A8D0WEC2</accession>
<dbReference type="Proteomes" id="UP000694570">
    <property type="component" value="Unplaced"/>
</dbReference>
<name>A0A8D0WEC2_PIG</name>
<dbReference type="AlphaFoldDB" id="A0A8D0WEC2"/>
<reference evidence="1" key="1">
    <citation type="submission" date="2025-08" db="UniProtKB">
        <authorList>
            <consortium name="Ensembl"/>
        </authorList>
    </citation>
    <scope>IDENTIFICATION</scope>
</reference>
<dbReference type="Ensembl" id="ENSSSCT00030042527.1">
    <property type="protein sequence ID" value="ENSSSCP00030019327.1"/>
    <property type="gene ID" value="ENSSSCG00030030645.1"/>
</dbReference>
<evidence type="ECO:0000313" key="2">
    <source>
        <dbReference type="Proteomes" id="UP000694570"/>
    </source>
</evidence>
<organism evidence="1 2">
    <name type="scientific">Sus scrofa</name>
    <name type="common">Pig</name>
    <dbReference type="NCBI Taxonomy" id="9823"/>
    <lineage>
        <taxon>Eukaryota</taxon>
        <taxon>Metazoa</taxon>
        <taxon>Chordata</taxon>
        <taxon>Craniata</taxon>
        <taxon>Vertebrata</taxon>
        <taxon>Euteleostomi</taxon>
        <taxon>Mammalia</taxon>
        <taxon>Eutheria</taxon>
        <taxon>Laurasiatheria</taxon>
        <taxon>Artiodactyla</taxon>
        <taxon>Suina</taxon>
        <taxon>Suidae</taxon>
        <taxon>Sus</taxon>
    </lineage>
</organism>